<evidence type="ECO:0000313" key="2">
    <source>
        <dbReference type="Proteomes" id="UP000316079"/>
    </source>
</evidence>
<dbReference type="PANTHER" id="PTHR21512">
    <property type="entry name" value="TRAFFICKING PROTEIN PARTICLE COMPLEX SUBUNIT 9"/>
    <property type="match status" value="1"/>
</dbReference>
<keyword evidence="2" id="KW-1185">Reference proteome</keyword>
<comment type="caution">
    <text evidence="1">The sequence shown here is derived from an EMBL/GenBank/DDBJ whole genome shotgun (WGS) entry which is preliminary data.</text>
</comment>
<dbReference type="AlphaFoldDB" id="A0A553Q7M8"/>
<dbReference type="GO" id="GO:0005802">
    <property type="term" value="C:trans-Golgi network"/>
    <property type="evidence" value="ECO:0007669"/>
    <property type="project" value="TreeGrafter"/>
</dbReference>
<dbReference type="InterPro" id="IPR013935">
    <property type="entry name" value="Trs120_TRAPPC9"/>
</dbReference>
<proteinExistence type="predicted"/>
<name>A0A553Q7M8_9TELE</name>
<dbReference type="OrthoDB" id="27962at2759"/>
<dbReference type="EMBL" id="SRMA01026255">
    <property type="protein sequence ID" value="TRY85935.1"/>
    <property type="molecule type" value="Genomic_DNA"/>
</dbReference>
<organism evidence="1 2">
    <name type="scientific">Danionella cerebrum</name>
    <dbReference type="NCBI Taxonomy" id="2873325"/>
    <lineage>
        <taxon>Eukaryota</taxon>
        <taxon>Metazoa</taxon>
        <taxon>Chordata</taxon>
        <taxon>Craniata</taxon>
        <taxon>Vertebrata</taxon>
        <taxon>Euteleostomi</taxon>
        <taxon>Actinopterygii</taxon>
        <taxon>Neopterygii</taxon>
        <taxon>Teleostei</taxon>
        <taxon>Ostariophysi</taxon>
        <taxon>Cypriniformes</taxon>
        <taxon>Danionidae</taxon>
        <taxon>Danioninae</taxon>
        <taxon>Danionella</taxon>
    </lineage>
</organism>
<gene>
    <name evidence="1" type="ORF">DNTS_032701</name>
</gene>
<protein>
    <submittedName>
        <fullName evidence="1">Uncharacterized protein</fullName>
    </submittedName>
</protein>
<dbReference type="Proteomes" id="UP000316079">
    <property type="component" value="Unassembled WGS sequence"/>
</dbReference>
<sequence>MDVLVNGQPCDCGGVADCRVGDPVPLEVKLTNRSKSSVGPFSLSIIPFQDYQNGVQNFDLQDAVTFIGSNTFCIGAAGSRGCLVSSELLMCVCVCSDPQVKPTERSVCLGALLFLYTGDFYLSIKFQEESAARDLVPTGFSLPSVHIRAQEPIEAAA</sequence>
<accession>A0A553Q7M8</accession>
<dbReference type="STRING" id="623744.A0A553Q7M8"/>
<evidence type="ECO:0000313" key="1">
    <source>
        <dbReference type="EMBL" id="TRY85935.1"/>
    </source>
</evidence>
<reference evidence="1 2" key="1">
    <citation type="journal article" date="2019" name="Sci. Data">
        <title>Hybrid genome assembly and annotation of Danionella translucida.</title>
        <authorList>
            <person name="Kadobianskyi M."/>
            <person name="Schulze L."/>
            <person name="Schuelke M."/>
            <person name="Judkewitz B."/>
        </authorList>
    </citation>
    <scope>NUCLEOTIDE SEQUENCE [LARGE SCALE GENOMIC DNA]</scope>
    <source>
        <strain evidence="1 2">Bolton</strain>
    </source>
</reference>
<dbReference type="PANTHER" id="PTHR21512:SF5">
    <property type="entry name" value="TRAFFICKING PROTEIN PARTICLE COMPLEX SUBUNIT 9"/>
    <property type="match status" value="1"/>
</dbReference>